<reference evidence="1" key="1">
    <citation type="submission" date="2019-08" db="EMBL/GenBank/DDBJ databases">
        <authorList>
            <person name="Liu F."/>
        </authorList>
    </citation>
    <scope>NUCLEOTIDE SEQUENCE [LARGE SCALE GENOMIC DNA]</scope>
    <source>
        <strain evidence="1">PA1801</strain>
        <tissue evidence="1">Leaf</tissue>
    </source>
</reference>
<organism evidence="1 2">
    <name type="scientific">Gossypium australe</name>
    <dbReference type="NCBI Taxonomy" id="47621"/>
    <lineage>
        <taxon>Eukaryota</taxon>
        <taxon>Viridiplantae</taxon>
        <taxon>Streptophyta</taxon>
        <taxon>Embryophyta</taxon>
        <taxon>Tracheophyta</taxon>
        <taxon>Spermatophyta</taxon>
        <taxon>Magnoliopsida</taxon>
        <taxon>eudicotyledons</taxon>
        <taxon>Gunneridae</taxon>
        <taxon>Pentapetalae</taxon>
        <taxon>rosids</taxon>
        <taxon>malvids</taxon>
        <taxon>Malvales</taxon>
        <taxon>Malvaceae</taxon>
        <taxon>Malvoideae</taxon>
        <taxon>Gossypium</taxon>
    </lineage>
</organism>
<comment type="caution">
    <text evidence="1">The sequence shown here is derived from an EMBL/GenBank/DDBJ whole genome shotgun (WGS) entry which is preliminary data.</text>
</comment>
<dbReference type="EMBL" id="SMMG02000006">
    <property type="protein sequence ID" value="KAA3468570.1"/>
    <property type="molecule type" value="Genomic_DNA"/>
</dbReference>
<dbReference type="AlphaFoldDB" id="A0A5B6VH62"/>
<accession>A0A5B6VH62</accession>
<sequence length="122" mass="13469">MGTSLGCFSIKSDYCKIKESSWNPPLETSLEGGRSLKGSGFPLVSSQTTVAYSSKAVKAWRVSWSVEEIVKGVYSWATHYLSAHKGGSSVRHILREETMKTERWIQLSFDGAVQINTYCVAA</sequence>
<evidence type="ECO:0000313" key="1">
    <source>
        <dbReference type="EMBL" id="KAA3468570.1"/>
    </source>
</evidence>
<protein>
    <submittedName>
        <fullName evidence="1">Uncharacterized protein</fullName>
    </submittedName>
</protein>
<dbReference type="Proteomes" id="UP000325315">
    <property type="component" value="Unassembled WGS sequence"/>
</dbReference>
<dbReference type="OrthoDB" id="10568185at2759"/>
<gene>
    <name evidence="1" type="ORF">EPI10_014445</name>
</gene>
<keyword evidence="2" id="KW-1185">Reference proteome</keyword>
<name>A0A5B6VH62_9ROSI</name>
<proteinExistence type="predicted"/>
<evidence type="ECO:0000313" key="2">
    <source>
        <dbReference type="Proteomes" id="UP000325315"/>
    </source>
</evidence>